<sequence>MKRNFRDELNQAIDFSSVLTQICAFSSFSCSKEKILNALPQFNKLEIQEQLNYAKEAIQFEQKGGLLNLSGANDISLPVSKAEKQMTLTSKELISIYHFLTAVKQAKQSLNSSEFIELTNLAQSMDGCTRLMDSIILKSI</sequence>
<dbReference type="SUPFAM" id="SSF48334">
    <property type="entry name" value="DNA repair protein MutS, domain III"/>
    <property type="match status" value="1"/>
</dbReference>
<organism evidence="1 2">
    <name type="scientific">Holdemanella biformis</name>
    <dbReference type="NCBI Taxonomy" id="1735"/>
    <lineage>
        <taxon>Bacteria</taxon>
        <taxon>Bacillati</taxon>
        <taxon>Bacillota</taxon>
        <taxon>Erysipelotrichia</taxon>
        <taxon>Erysipelotrichales</taxon>
        <taxon>Erysipelotrichaceae</taxon>
        <taxon>Holdemanella</taxon>
    </lineage>
</organism>
<dbReference type="PROSITE" id="PS51257">
    <property type="entry name" value="PROKAR_LIPOPROTEIN"/>
    <property type="match status" value="1"/>
</dbReference>
<reference evidence="1 2" key="1">
    <citation type="submission" date="2018-08" db="EMBL/GenBank/DDBJ databases">
        <title>A genome reference for cultivated species of the human gut microbiota.</title>
        <authorList>
            <person name="Zou Y."/>
            <person name="Xue W."/>
            <person name="Luo G."/>
        </authorList>
    </citation>
    <scope>NUCLEOTIDE SEQUENCE [LARGE SCALE GENOMIC DNA]</scope>
    <source>
        <strain evidence="1 2">AF22-10AC</strain>
    </source>
</reference>
<proteinExistence type="predicted"/>
<evidence type="ECO:0000313" key="2">
    <source>
        <dbReference type="Proteomes" id="UP000285274"/>
    </source>
</evidence>
<dbReference type="EMBL" id="QRVM01000045">
    <property type="protein sequence ID" value="RGS45090.1"/>
    <property type="molecule type" value="Genomic_DNA"/>
</dbReference>
<dbReference type="AlphaFoldDB" id="A0A412IYC5"/>
<accession>A0A412IYC5</accession>
<gene>
    <name evidence="1" type="ORF">DWX92_09050</name>
</gene>
<name>A0A412IYC5_9FIRM</name>
<dbReference type="Proteomes" id="UP000285274">
    <property type="component" value="Unassembled WGS sequence"/>
</dbReference>
<dbReference type="InterPro" id="IPR036187">
    <property type="entry name" value="DNA_mismatch_repair_MutS_sf"/>
</dbReference>
<comment type="caution">
    <text evidence="1">The sequence shown here is derived from an EMBL/GenBank/DDBJ whole genome shotgun (WGS) entry which is preliminary data.</text>
</comment>
<protein>
    <submittedName>
        <fullName evidence="1">Uncharacterized protein</fullName>
    </submittedName>
</protein>
<dbReference type="RefSeq" id="WP_118320372.1">
    <property type="nucleotide sequence ID" value="NZ_QRVM01000045.1"/>
</dbReference>
<evidence type="ECO:0000313" key="1">
    <source>
        <dbReference type="EMBL" id="RGS45090.1"/>
    </source>
</evidence>